<evidence type="ECO:0000313" key="6">
    <source>
        <dbReference type="EMBL" id="AAB81626.1"/>
    </source>
</evidence>
<evidence type="ECO:0000256" key="1">
    <source>
        <dbReference type="ARBA" id="ARBA00022898"/>
    </source>
</evidence>
<feature type="modified residue" description="N6-(pyridoxal phosphate)lysine" evidence="4">
    <location>
        <position position="185"/>
    </location>
</feature>
<dbReference type="GO" id="GO:0030170">
    <property type="term" value="F:pyridoxal phosphate binding"/>
    <property type="evidence" value="ECO:0007669"/>
    <property type="project" value="TreeGrafter"/>
</dbReference>
<dbReference type="InterPro" id="IPR015422">
    <property type="entry name" value="PyrdxlP-dep_Trfase_small"/>
</dbReference>
<dbReference type="Gene3D" id="3.90.1150.10">
    <property type="entry name" value="Aspartate Aminotransferase, domain 1"/>
    <property type="match status" value="1"/>
</dbReference>
<gene>
    <name evidence="6" type="primary">orf40x4</name>
</gene>
<dbReference type="CDD" id="cd00616">
    <property type="entry name" value="AHBA_syn"/>
    <property type="match status" value="1"/>
</dbReference>
<evidence type="ECO:0000256" key="2">
    <source>
        <dbReference type="ARBA" id="ARBA00037999"/>
    </source>
</evidence>
<proteinExistence type="inferred from homology"/>
<evidence type="ECO:0000256" key="5">
    <source>
        <dbReference type="RuleBase" id="RU004508"/>
    </source>
</evidence>
<dbReference type="InterPro" id="IPR015421">
    <property type="entry name" value="PyrdxlP-dep_Trfase_major"/>
</dbReference>
<accession>O31009</accession>
<evidence type="ECO:0000256" key="3">
    <source>
        <dbReference type="PIRSR" id="PIRSR000390-1"/>
    </source>
</evidence>
<comment type="similarity">
    <text evidence="2 5">Belongs to the DegT/DnrJ/EryC1 family.</text>
</comment>
<dbReference type="AlphaFoldDB" id="O31009"/>
<protein>
    <submittedName>
        <fullName evidence="6">Probable perosamine synthetase</fullName>
    </submittedName>
</protein>
<organism evidence="6">
    <name type="scientific">Vibrio anguillarum</name>
    <name type="common">Listonella anguillarum</name>
    <dbReference type="NCBI Taxonomy" id="55601"/>
    <lineage>
        <taxon>Bacteria</taxon>
        <taxon>Pseudomonadati</taxon>
        <taxon>Pseudomonadota</taxon>
        <taxon>Gammaproteobacteria</taxon>
        <taxon>Vibrionales</taxon>
        <taxon>Vibrionaceae</taxon>
        <taxon>Vibrio</taxon>
    </lineage>
</organism>
<dbReference type="PANTHER" id="PTHR30244">
    <property type="entry name" value="TRANSAMINASE"/>
    <property type="match status" value="1"/>
</dbReference>
<dbReference type="Gene3D" id="3.40.640.10">
    <property type="entry name" value="Type I PLP-dependent aspartate aminotransferase-like (Major domain)"/>
    <property type="match status" value="1"/>
</dbReference>
<evidence type="ECO:0000256" key="4">
    <source>
        <dbReference type="PIRSR" id="PIRSR000390-2"/>
    </source>
</evidence>
<keyword evidence="1 4" id="KW-0663">Pyridoxal phosphate</keyword>
<dbReference type="InterPro" id="IPR015424">
    <property type="entry name" value="PyrdxlP-dep_Trfase"/>
</dbReference>
<dbReference type="InterPro" id="IPR000653">
    <property type="entry name" value="DegT/StrS_aminotransferase"/>
</dbReference>
<name>O31009_VIBAN</name>
<dbReference type="EMBL" id="AF025396">
    <property type="protein sequence ID" value="AAB81626.1"/>
    <property type="molecule type" value="Genomic_DNA"/>
</dbReference>
<dbReference type="PIRSF" id="PIRSF000390">
    <property type="entry name" value="PLP_StrS"/>
    <property type="match status" value="1"/>
</dbReference>
<dbReference type="Pfam" id="PF01041">
    <property type="entry name" value="DegT_DnrJ_EryC1"/>
    <property type="match status" value="1"/>
</dbReference>
<dbReference type="GO" id="GO:0000271">
    <property type="term" value="P:polysaccharide biosynthetic process"/>
    <property type="evidence" value="ECO:0007669"/>
    <property type="project" value="TreeGrafter"/>
</dbReference>
<dbReference type="PANTHER" id="PTHR30244:SF34">
    <property type="entry name" value="DTDP-4-AMINO-4,6-DIDEOXYGALACTOSE TRANSAMINASE"/>
    <property type="match status" value="1"/>
</dbReference>
<reference evidence="6" key="1">
    <citation type="submission" date="1997-09" db="EMBL/GenBank/DDBJ databases">
        <authorList>
            <person name="Jedani K.E."/>
            <person name="Stroeher U.H."/>
            <person name="Manning P.A."/>
        </authorList>
    </citation>
    <scope>NUCLEOTIDE SEQUENCE</scope>
    <source>
        <strain evidence="6">85-3954-2</strain>
    </source>
</reference>
<dbReference type="SUPFAM" id="SSF53383">
    <property type="entry name" value="PLP-dependent transferases"/>
    <property type="match status" value="1"/>
</dbReference>
<feature type="active site" description="Proton acceptor" evidence="3">
    <location>
        <position position="185"/>
    </location>
</feature>
<dbReference type="GO" id="GO:0008483">
    <property type="term" value="F:transaminase activity"/>
    <property type="evidence" value="ECO:0007669"/>
    <property type="project" value="TreeGrafter"/>
</dbReference>
<sequence>MINEMILTAGPSITEKEISYVTDAVKNGWNNNWNNYLLKFEKSLADYVGVKHSLSTSSATGALHLSMLACGIGPGDEVIVPEISWVASASAVAYVGATPVFCDIDPVSWCLDIESAARLLTPKTKAILPVHIYGHPANMPAIMEFARANNILIIEDAAPSIGAEVDGKKTGSFGDAAAFSFQGAKILSTGEGGMFVSNNDEIFNRVKSLNDHGRDPSQPFASVEVGYKYKMSNLQAAMGLAQIERVEELVNKKREINSIYQELLKDCTAVKVTTELPDCKSIHWMTSVELLGFDYDKRQRFMGKLRENLVDSRPVFSPLSSLPMFEPRVKNPVALRIGQSAINLPSGHNLILEQLEHVATTIKKTRIAI</sequence>